<comment type="caution">
    <text evidence="4">The sequence shown here is derived from an EMBL/GenBank/DDBJ whole genome shotgun (WGS) entry which is preliminary data.</text>
</comment>
<feature type="domain" description="PHA accumulation regulator DNA-binding N-terminal" evidence="3">
    <location>
        <begin position="26"/>
        <end position="85"/>
    </location>
</feature>
<reference evidence="5" key="1">
    <citation type="journal article" date="2019" name="Int. J. Syst. Evol. Microbiol.">
        <title>The Global Catalogue of Microorganisms (GCM) 10K type strain sequencing project: providing services to taxonomists for standard genome sequencing and annotation.</title>
        <authorList>
            <consortium name="The Broad Institute Genomics Platform"/>
            <consortium name="The Broad Institute Genome Sequencing Center for Infectious Disease"/>
            <person name="Wu L."/>
            <person name="Ma J."/>
        </authorList>
    </citation>
    <scope>NUCLEOTIDE SEQUENCE [LARGE SCALE GENOMIC DNA]</scope>
    <source>
        <strain evidence="5">KCTC 32465</strain>
    </source>
</reference>
<evidence type="ECO:0000313" key="4">
    <source>
        <dbReference type="EMBL" id="GHA60730.1"/>
    </source>
</evidence>
<dbReference type="EMBL" id="BMZF01000010">
    <property type="protein sequence ID" value="GHA60730.1"/>
    <property type="molecule type" value="Genomic_DNA"/>
</dbReference>
<protein>
    <submittedName>
        <fullName evidence="4">Polyhydroxyalkanoate synthesis repressor PhaR</fullName>
    </submittedName>
</protein>
<sequence length="211" mass="24638">MTADKTKKQTSPDSSDSTDQTDKPIVIKKYSNRRLYNTADSKYIVQQDVIDLINEGVNFKVEDAKSGEDITRAILNQIIFEQETQHQEFLFPLEFQKQLIRMYNDTYRHMVPGFLTQSINYFTQERSQMSQAWQQMMTHNAGAFVKQSQDMAKQNMEMFRKTWDVFGLMKTTQEDDAPPEQEEAPEGDRNDALEQMQKQIDALQSQIKSIK</sequence>
<evidence type="ECO:0000259" key="2">
    <source>
        <dbReference type="Pfam" id="PF05233"/>
    </source>
</evidence>
<organism evidence="4 5">
    <name type="scientific">Paramylibacter ulvae</name>
    <dbReference type="NCBI Taxonomy" id="1651968"/>
    <lineage>
        <taxon>Bacteria</taxon>
        <taxon>Pseudomonadati</taxon>
        <taxon>Pseudomonadota</taxon>
        <taxon>Alphaproteobacteria</taxon>
        <taxon>Rhodobacterales</taxon>
        <taxon>Paracoccaceae</taxon>
        <taxon>Paramylibacter</taxon>
    </lineage>
</organism>
<dbReference type="Proteomes" id="UP000634455">
    <property type="component" value="Unassembled WGS sequence"/>
</dbReference>
<evidence type="ECO:0000256" key="1">
    <source>
        <dbReference type="SAM" id="MobiDB-lite"/>
    </source>
</evidence>
<dbReference type="NCBIfam" id="TIGR01848">
    <property type="entry name" value="PHA_reg_PhaR"/>
    <property type="match status" value="1"/>
</dbReference>
<feature type="domain" description="PHB accumulation regulatory" evidence="2">
    <location>
        <begin position="91"/>
        <end position="129"/>
    </location>
</feature>
<dbReference type="InterPro" id="IPR007897">
    <property type="entry name" value="PHB_accumulat"/>
</dbReference>
<accession>A0ABQ3D629</accession>
<keyword evidence="5" id="KW-1185">Reference proteome</keyword>
<proteinExistence type="predicted"/>
<evidence type="ECO:0000259" key="3">
    <source>
        <dbReference type="Pfam" id="PF07879"/>
    </source>
</evidence>
<dbReference type="Pfam" id="PF05233">
    <property type="entry name" value="PHB_acc"/>
    <property type="match status" value="1"/>
</dbReference>
<evidence type="ECO:0000313" key="5">
    <source>
        <dbReference type="Proteomes" id="UP000634455"/>
    </source>
</evidence>
<dbReference type="Pfam" id="PF07879">
    <property type="entry name" value="PHB_acc_N"/>
    <property type="match status" value="1"/>
</dbReference>
<feature type="region of interest" description="Disordered" evidence="1">
    <location>
        <begin position="1"/>
        <end position="24"/>
    </location>
</feature>
<dbReference type="InterPro" id="IPR012909">
    <property type="entry name" value="PHA_DNA-bd_N"/>
</dbReference>
<gene>
    <name evidence="4" type="ORF">GCM10008927_27840</name>
</gene>
<name>A0ABQ3D629_9RHOB</name>
<feature type="compositionally biased region" description="Low complexity" evidence="1">
    <location>
        <begin position="9"/>
        <end position="18"/>
    </location>
</feature>
<dbReference type="InterPro" id="IPR010134">
    <property type="entry name" value="PHA_reg_PhaR"/>
</dbReference>